<evidence type="ECO:0000313" key="4">
    <source>
        <dbReference type="EMBL" id="MBI4725979.1"/>
    </source>
</evidence>
<keyword evidence="2" id="KW-0732">Signal</keyword>
<dbReference type="GO" id="GO:0030288">
    <property type="term" value="C:outer membrane-bounded periplasmic space"/>
    <property type="evidence" value="ECO:0007669"/>
    <property type="project" value="TreeGrafter"/>
</dbReference>
<sequence length="597" mass="66250">MKNLFFLFTILCALAAFLSAQPRIDLVYPREGDNIGPVAKSFLIGSVTPGSQLWVNGQKAEVYHNGAFLAYIPFTAGQFQIKLLAQKNGLTDSLIRQVNVAPRNILISSDSLAIVHSTITPGQELGVRAGDRIAVAFRGTPGRKASFSIGRGQGIPMDERNGRLEPDEKALAFSDSITPDTLTLPGTYMGSYLVTSRNQWYSEKIYLYLVDTLGMMAVDSSQARISAWPESLMFWAVSRDSVTVLKTGPDLGYEIFLPPGVNLELTGSAGENYRVRLANNKDAWVKKISVAVKSWPGPMVSAKLAVARTFKREEKALVRFSLSRPCAFSGEASPDGMSFKLLIFGAQADLDWVRYDPLDNLVKDIRWRQVQNGEVELEIFLSQPLWGYDSRYQQNNLEIEIRPRPRVQKNRPLAGIKIAVDAGHSPENGAVGPLRTLEKEVNWQISKRLGNLLKNAGAKIYYPREGSQSVGIYQRPVRAVSWGADLLVSIHNNASPDGVNPLEDSGFSTYYYQPFSRDLAFAVHRQFQKTLPLPDHGFYYGNLALCRATQMPSFLVEPAFIIVPKEEALLLTAEFQEKIARSVFLGIKEYLSSIAGK</sequence>
<accession>A0A933IB01</accession>
<evidence type="ECO:0000313" key="5">
    <source>
        <dbReference type="Proteomes" id="UP000736328"/>
    </source>
</evidence>
<evidence type="ECO:0000256" key="1">
    <source>
        <dbReference type="ARBA" id="ARBA00022801"/>
    </source>
</evidence>
<reference evidence="4" key="1">
    <citation type="submission" date="2020-07" db="EMBL/GenBank/DDBJ databases">
        <title>Huge and variable diversity of episymbiotic CPR bacteria and DPANN archaea in groundwater ecosystems.</title>
        <authorList>
            <person name="He C.Y."/>
            <person name="Keren R."/>
            <person name="Whittaker M."/>
            <person name="Farag I.F."/>
            <person name="Doudna J."/>
            <person name="Cate J.H.D."/>
            <person name="Banfield J.F."/>
        </authorList>
    </citation>
    <scope>NUCLEOTIDE SEQUENCE</scope>
    <source>
        <strain evidence="4">NC_groundwater_1520_Pr4_B-0.1um_53_5</strain>
    </source>
</reference>
<dbReference type="Gene3D" id="3.40.630.40">
    <property type="entry name" value="Zn-dependent exopeptidases"/>
    <property type="match status" value="1"/>
</dbReference>
<feature type="signal peptide" evidence="2">
    <location>
        <begin position="1"/>
        <end position="15"/>
    </location>
</feature>
<evidence type="ECO:0000259" key="3">
    <source>
        <dbReference type="SMART" id="SM00646"/>
    </source>
</evidence>
<feature type="chain" id="PRO_5037829396" evidence="2">
    <location>
        <begin position="16"/>
        <end position="597"/>
    </location>
</feature>
<dbReference type="GO" id="GO:0008745">
    <property type="term" value="F:N-acetylmuramoyl-L-alanine amidase activity"/>
    <property type="evidence" value="ECO:0007669"/>
    <property type="project" value="InterPro"/>
</dbReference>
<dbReference type="InterPro" id="IPR002508">
    <property type="entry name" value="MurNAc-LAA_cat"/>
</dbReference>
<dbReference type="GO" id="GO:0009253">
    <property type="term" value="P:peptidoglycan catabolic process"/>
    <property type="evidence" value="ECO:0007669"/>
    <property type="project" value="InterPro"/>
</dbReference>
<dbReference type="CDD" id="cd02696">
    <property type="entry name" value="MurNAc-LAA"/>
    <property type="match status" value="1"/>
</dbReference>
<keyword evidence="1" id="KW-0378">Hydrolase</keyword>
<dbReference type="InterPro" id="IPR050695">
    <property type="entry name" value="N-acetylmuramoyl_amidase_3"/>
</dbReference>
<name>A0A933IB01_UNCT6</name>
<evidence type="ECO:0000256" key="2">
    <source>
        <dbReference type="SAM" id="SignalP"/>
    </source>
</evidence>
<proteinExistence type="predicted"/>
<protein>
    <submittedName>
        <fullName evidence="4">N-acetylmuramoyl-L-alanine amidase</fullName>
    </submittedName>
</protein>
<dbReference type="Proteomes" id="UP000736328">
    <property type="component" value="Unassembled WGS sequence"/>
</dbReference>
<organism evidence="4 5">
    <name type="scientific">candidate division TA06 bacterium</name>
    <dbReference type="NCBI Taxonomy" id="2250710"/>
    <lineage>
        <taxon>Bacteria</taxon>
        <taxon>Bacteria division TA06</taxon>
    </lineage>
</organism>
<dbReference type="PANTHER" id="PTHR30404:SF0">
    <property type="entry name" value="N-ACETYLMURAMOYL-L-ALANINE AMIDASE AMIC"/>
    <property type="match status" value="1"/>
</dbReference>
<comment type="caution">
    <text evidence="4">The sequence shown here is derived from an EMBL/GenBank/DDBJ whole genome shotgun (WGS) entry which is preliminary data.</text>
</comment>
<gene>
    <name evidence="4" type="ORF">HY768_01935</name>
</gene>
<dbReference type="AlphaFoldDB" id="A0A933IB01"/>
<dbReference type="PANTHER" id="PTHR30404">
    <property type="entry name" value="N-ACETYLMURAMOYL-L-ALANINE AMIDASE"/>
    <property type="match status" value="1"/>
</dbReference>
<dbReference type="EMBL" id="JACQXR010000022">
    <property type="protein sequence ID" value="MBI4725979.1"/>
    <property type="molecule type" value="Genomic_DNA"/>
</dbReference>
<feature type="domain" description="MurNAc-LAA" evidence="3">
    <location>
        <begin position="476"/>
        <end position="588"/>
    </location>
</feature>
<dbReference type="SUPFAM" id="SSF53187">
    <property type="entry name" value="Zn-dependent exopeptidases"/>
    <property type="match status" value="1"/>
</dbReference>
<dbReference type="Pfam" id="PF01520">
    <property type="entry name" value="Amidase_3"/>
    <property type="match status" value="1"/>
</dbReference>
<dbReference type="SMART" id="SM00646">
    <property type="entry name" value="Ami_3"/>
    <property type="match status" value="1"/>
</dbReference>